<name>A0A919YQE5_9BACL</name>
<proteinExistence type="predicted"/>
<dbReference type="InterPro" id="IPR007466">
    <property type="entry name" value="Peptidyl-Arg-deiminase_porph"/>
</dbReference>
<evidence type="ECO:0000256" key="1">
    <source>
        <dbReference type="ARBA" id="ARBA00022801"/>
    </source>
</evidence>
<protein>
    <submittedName>
        <fullName evidence="2">Agmatine deiminase</fullName>
    </submittedName>
</protein>
<dbReference type="SUPFAM" id="SSF55909">
    <property type="entry name" value="Pentein"/>
    <property type="match status" value="1"/>
</dbReference>
<dbReference type="EMBL" id="BOSE01000010">
    <property type="protein sequence ID" value="GIP18767.1"/>
    <property type="molecule type" value="Genomic_DNA"/>
</dbReference>
<dbReference type="Proteomes" id="UP000683139">
    <property type="component" value="Unassembled WGS sequence"/>
</dbReference>
<accession>A0A919YQE5</accession>
<dbReference type="Pfam" id="PF04371">
    <property type="entry name" value="PAD_porph"/>
    <property type="match status" value="1"/>
</dbReference>
<dbReference type="RefSeq" id="WP_213519421.1">
    <property type="nucleotide sequence ID" value="NZ_BOSE01000010.1"/>
</dbReference>
<evidence type="ECO:0000313" key="2">
    <source>
        <dbReference type="EMBL" id="GIP18767.1"/>
    </source>
</evidence>
<organism evidence="2 3">
    <name type="scientific">Paenibacillus montaniterrae</name>
    <dbReference type="NCBI Taxonomy" id="429341"/>
    <lineage>
        <taxon>Bacteria</taxon>
        <taxon>Bacillati</taxon>
        <taxon>Bacillota</taxon>
        <taxon>Bacilli</taxon>
        <taxon>Bacillales</taxon>
        <taxon>Paenibacillaceae</taxon>
        <taxon>Paenibacillus</taxon>
    </lineage>
</organism>
<dbReference type="AlphaFoldDB" id="A0A919YQE5"/>
<dbReference type="GO" id="GO:0004668">
    <property type="term" value="F:protein-arginine deiminase activity"/>
    <property type="evidence" value="ECO:0007669"/>
    <property type="project" value="InterPro"/>
</dbReference>
<comment type="caution">
    <text evidence="2">The sequence shown here is derived from an EMBL/GenBank/DDBJ whole genome shotgun (WGS) entry which is preliminary data.</text>
</comment>
<dbReference type="GO" id="GO:0009446">
    <property type="term" value="P:putrescine biosynthetic process"/>
    <property type="evidence" value="ECO:0007669"/>
    <property type="project" value="InterPro"/>
</dbReference>
<keyword evidence="1" id="KW-0378">Hydrolase</keyword>
<evidence type="ECO:0000313" key="3">
    <source>
        <dbReference type="Proteomes" id="UP000683139"/>
    </source>
</evidence>
<sequence length="347" mass="38343">MNPRTQQFTMPAEWAKHDRTFISWPIQSSMCHPQNYKEVSAAYAEIITAMAEFEPVTVLVNAVDQQAVRAQLGSDHPYPVDLLVIEHNDAWLRDNGPTFLTSPDGKLAGVNWGFNAWGGKYSPWDLDDAVAPQIIKHVGAMQFDAPLVMEGGSIHTDGEGTLLTTEECLLNPNRNPELTREQIFELLKQYVNIDTIIWLERGLSGDETDGHVDNIACFAAPGKVILQMCYDPSDENYEITHRNLQILQQAVDAKGRKLDIIEIEQPPAAYYEGERLTLSYLNFYFVNGGIILPVFGGAASETDQKAIAALAAAFPDRRIRTVNGMGVVSEGGNVHCTTQQLPSVAVV</sequence>
<keyword evidence="3" id="KW-1185">Reference proteome</keyword>
<dbReference type="PANTHER" id="PTHR31377:SF0">
    <property type="entry name" value="AGMATINE DEIMINASE-RELATED"/>
    <property type="match status" value="1"/>
</dbReference>
<reference evidence="2" key="1">
    <citation type="submission" date="2021-03" db="EMBL/GenBank/DDBJ databases">
        <title>Antimicrobial resistance genes in bacteria isolated from Japanese honey, and their potential for conferring macrolide and lincosamide resistance in the American foulbrood pathogen Paenibacillus larvae.</title>
        <authorList>
            <person name="Okamoto M."/>
            <person name="Kumagai M."/>
            <person name="Kanamori H."/>
            <person name="Takamatsu D."/>
        </authorList>
    </citation>
    <scope>NUCLEOTIDE SEQUENCE</scope>
    <source>
        <strain evidence="2">J40TS1</strain>
    </source>
</reference>
<dbReference type="GO" id="GO:0047632">
    <property type="term" value="F:agmatine deiminase activity"/>
    <property type="evidence" value="ECO:0007669"/>
    <property type="project" value="TreeGrafter"/>
</dbReference>
<gene>
    <name evidence="2" type="primary">aguA_2</name>
    <name evidence="2" type="ORF">J40TS1_44090</name>
</gene>
<dbReference type="Gene3D" id="3.75.10.10">
    <property type="entry name" value="L-arginine/glycine Amidinotransferase, Chain A"/>
    <property type="match status" value="1"/>
</dbReference>
<dbReference type="PANTHER" id="PTHR31377">
    <property type="entry name" value="AGMATINE DEIMINASE-RELATED"/>
    <property type="match status" value="1"/>
</dbReference>